<evidence type="ECO:0000313" key="2">
    <source>
        <dbReference type="Proteomes" id="UP001285263"/>
    </source>
</evidence>
<accession>A0ABU5DJ09</accession>
<dbReference type="EMBL" id="JAXCLA010000005">
    <property type="protein sequence ID" value="MDY0746286.1"/>
    <property type="molecule type" value="Genomic_DNA"/>
</dbReference>
<evidence type="ECO:0000313" key="1">
    <source>
        <dbReference type="EMBL" id="MDY0746286.1"/>
    </source>
</evidence>
<dbReference type="SUPFAM" id="SSF53448">
    <property type="entry name" value="Nucleotide-diphospho-sugar transferases"/>
    <property type="match status" value="1"/>
</dbReference>
<comment type="caution">
    <text evidence="1">The sequence shown here is derived from an EMBL/GenBank/DDBJ whole genome shotgun (WGS) entry which is preliminary data.</text>
</comment>
<dbReference type="InterPro" id="IPR029044">
    <property type="entry name" value="Nucleotide-diphossugar_trans"/>
</dbReference>
<proteinExistence type="predicted"/>
<dbReference type="Gene3D" id="3.90.550.10">
    <property type="entry name" value="Spore Coat Polysaccharide Biosynthesis Protein SpsA, Chain A"/>
    <property type="match status" value="1"/>
</dbReference>
<name>A0ABU5DJ09_9BURK</name>
<dbReference type="Proteomes" id="UP001285263">
    <property type="component" value="Unassembled WGS sequence"/>
</dbReference>
<sequence length="226" mass="25577">MIEIISATRSTEDEFWAQSALGLSLRRLVDDPRLRAHIAFENTRGLPEIYNSRILAEDGAADDALVFIHDDVWLDDYFFADRIHNGLMHFDVLGVAGNRRIAPRQPAWCFPDTTFAWDDRANLSGIVAHGKMPFGKLTPFGPVPAECELLDGVLLAARRSRLREAGVLFDPRFKFHFYDLDFCRSARSKGLRLATWPVSITHQSGGGFASNNWTESYGKYLEKWQG</sequence>
<gene>
    <name evidence="1" type="ORF">SNE35_17365</name>
</gene>
<evidence type="ECO:0008006" key="3">
    <source>
        <dbReference type="Google" id="ProtNLM"/>
    </source>
</evidence>
<reference evidence="1 2" key="1">
    <citation type="submission" date="2023-11" db="EMBL/GenBank/DDBJ databases">
        <title>Paucibacter sp. nov., isolated from fresh soil in Korea.</title>
        <authorList>
            <person name="Le N.T.T."/>
        </authorList>
    </citation>
    <scope>NUCLEOTIDE SEQUENCE [LARGE SCALE GENOMIC DNA]</scope>
    <source>
        <strain evidence="1 2">R3-3</strain>
    </source>
</reference>
<organism evidence="1 2">
    <name type="scientific">Roseateles agri</name>
    <dbReference type="NCBI Taxonomy" id="3098619"/>
    <lineage>
        <taxon>Bacteria</taxon>
        <taxon>Pseudomonadati</taxon>
        <taxon>Pseudomonadota</taxon>
        <taxon>Betaproteobacteria</taxon>
        <taxon>Burkholderiales</taxon>
        <taxon>Sphaerotilaceae</taxon>
        <taxon>Roseateles</taxon>
    </lineage>
</organism>
<protein>
    <recommendedName>
        <fullName evidence="3">Glycosyltransferase like family protein</fullName>
    </recommendedName>
</protein>
<dbReference type="RefSeq" id="WP_320424188.1">
    <property type="nucleotide sequence ID" value="NZ_JAXCLA010000005.1"/>
</dbReference>
<keyword evidence="2" id="KW-1185">Reference proteome</keyword>